<dbReference type="GO" id="GO:0008270">
    <property type="term" value="F:zinc ion binding"/>
    <property type="evidence" value="ECO:0007669"/>
    <property type="project" value="UniProtKB-KW"/>
</dbReference>
<evidence type="ECO:0000313" key="4">
    <source>
        <dbReference type="EMBL" id="TXG51519.1"/>
    </source>
</evidence>
<evidence type="ECO:0000259" key="3">
    <source>
        <dbReference type="PROSITE" id="PS50158"/>
    </source>
</evidence>
<dbReference type="GO" id="GO:0003676">
    <property type="term" value="F:nucleic acid binding"/>
    <property type="evidence" value="ECO:0007669"/>
    <property type="project" value="InterPro"/>
</dbReference>
<sequence>MMNADEVAQLCPCMTLKDREGPVRTLKSNLKEAVLQRLANSLVGKVLSPKIVHRDGFKAVMKKIWQTRDGVEIETVDGNIFTFQFGNTEDKKRIISGGPWCFNDALIVMEEPRGMGNVQHMKFNKAEFWVQIHNAPLICMSEEIRRFLGCMIGEVMDFDGDVLGDGVESVMLIKYERLPNFCFRCGLLGHTMKDCPEKPKNLENKKEEFLFGFWMHAIVPHKGGYGGRRWTADGWSTKDASNNRGNWRMMSRKGAGREDGRRLPSMEVVENGGNQIEPCLESRLIRKEISVTKASDCNTRLEGVPDFLVDPKLAESYGLDNLNLNSNQKRVTNNVNPGVSLGDNIVGLSALTGPMSPSISTGLLESGFGLVKNTEALTHPNEVDFRTDQDPQFSDGNPNLTSKWKRRARDQHRIISSGSSDSGGHILGKKKEGGGTGGNLDVQKKQRLVSSTEDSTDADVDLILSIPPSSLYTADYLVWHFEQSGSYSVRSGYRRGMALDGRCPRCHNQQESMVHAL</sequence>
<dbReference type="AlphaFoldDB" id="A0A5C7H473"/>
<gene>
    <name evidence="4" type="ORF">EZV62_024043</name>
</gene>
<dbReference type="PANTHER" id="PTHR31286">
    <property type="entry name" value="GLYCINE-RICH CELL WALL STRUCTURAL PROTEIN 1.8-LIKE"/>
    <property type="match status" value="1"/>
</dbReference>
<dbReference type="InterPro" id="IPR036875">
    <property type="entry name" value="Znf_CCHC_sf"/>
</dbReference>
<proteinExistence type="predicted"/>
<dbReference type="Gene3D" id="4.10.60.10">
    <property type="entry name" value="Zinc finger, CCHC-type"/>
    <property type="match status" value="1"/>
</dbReference>
<feature type="domain" description="CCHC-type" evidence="3">
    <location>
        <begin position="182"/>
        <end position="197"/>
    </location>
</feature>
<accession>A0A5C7H473</accession>
<keyword evidence="1" id="KW-0479">Metal-binding</keyword>
<keyword evidence="5" id="KW-1185">Reference proteome</keyword>
<feature type="compositionally biased region" description="Polar residues" evidence="2">
    <location>
        <begin position="390"/>
        <end position="402"/>
    </location>
</feature>
<comment type="caution">
    <text evidence="4">The sequence shown here is derived from an EMBL/GenBank/DDBJ whole genome shotgun (WGS) entry which is preliminary data.</text>
</comment>
<name>A0A5C7H473_9ROSI</name>
<feature type="region of interest" description="Disordered" evidence="2">
    <location>
        <begin position="241"/>
        <end position="260"/>
    </location>
</feature>
<dbReference type="Pfam" id="PF14392">
    <property type="entry name" value="zf-CCHC_4"/>
    <property type="match status" value="1"/>
</dbReference>
<evidence type="ECO:0000313" key="5">
    <source>
        <dbReference type="Proteomes" id="UP000323000"/>
    </source>
</evidence>
<dbReference type="SMART" id="SM00343">
    <property type="entry name" value="ZnF_C2HC"/>
    <property type="match status" value="1"/>
</dbReference>
<dbReference type="InterPro" id="IPR040256">
    <property type="entry name" value="At4g02000-like"/>
</dbReference>
<reference evidence="5" key="1">
    <citation type="journal article" date="2019" name="Gigascience">
        <title>De novo genome assembly of the endangered Acer yangbiense, a plant species with extremely small populations endemic to Yunnan Province, China.</title>
        <authorList>
            <person name="Yang J."/>
            <person name="Wariss H.M."/>
            <person name="Tao L."/>
            <person name="Zhang R."/>
            <person name="Yun Q."/>
            <person name="Hollingsworth P."/>
            <person name="Dao Z."/>
            <person name="Luo G."/>
            <person name="Guo H."/>
            <person name="Ma Y."/>
            <person name="Sun W."/>
        </authorList>
    </citation>
    <scope>NUCLEOTIDE SEQUENCE [LARGE SCALE GENOMIC DNA]</scope>
    <source>
        <strain evidence="5">cv. Malutang</strain>
    </source>
</reference>
<dbReference type="EMBL" id="VAHF01000011">
    <property type="protein sequence ID" value="TXG51519.1"/>
    <property type="molecule type" value="Genomic_DNA"/>
</dbReference>
<feature type="region of interest" description="Disordered" evidence="2">
    <location>
        <begin position="384"/>
        <end position="443"/>
    </location>
</feature>
<dbReference type="InterPro" id="IPR001878">
    <property type="entry name" value="Znf_CCHC"/>
</dbReference>
<organism evidence="4 5">
    <name type="scientific">Acer yangbiense</name>
    <dbReference type="NCBI Taxonomy" id="1000413"/>
    <lineage>
        <taxon>Eukaryota</taxon>
        <taxon>Viridiplantae</taxon>
        <taxon>Streptophyta</taxon>
        <taxon>Embryophyta</taxon>
        <taxon>Tracheophyta</taxon>
        <taxon>Spermatophyta</taxon>
        <taxon>Magnoliopsida</taxon>
        <taxon>eudicotyledons</taxon>
        <taxon>Gunneridae</taxon>
        <taxon>Pentapetalae</taxon>
        <taxon>rosids</taxon>
        <taxon>malvids</taxon>
        <taxon>Sapindales</taxon>
        <taxon>Sapindaceae</taxon>
        <taxon>Hippocastanoideae</taxon>
        <taxon>Acereae</taxon>
        <taxon>Acer</taxon>
    </lineage>
</organism>
<evidence type="ECO:0000256" key="2">
    <source>
        <dbReference type="SAM" id="MobiDB-lite"/>
    </source>
</evidence>
<dbReference type="Proteomes" id="UP000323000">
    <property type="component" value="Chromosome 11"/>
</dbReference>
<dbReference type="PANTHER" id="PTHR31286:SF167">
    <property type="entry name" value="OS09G0268800 PROTEIN"/>
    <property type="match status" value="1"/>
</dbReference>
<keyword evidence="1" id="KW-0863">Zinc-finger</keyword>
<evidence type="ECO:0000256" key="1">
    <source>
        <dbReference type="PROSITE-ProRule" id="PRU00047"/>
    </source>
</evidence>
<protein>
    <recommendedName>
        <fullName evidence="3">CCHC-type domain-containing protein</fullName>
    </recommendedName>
</protein>
<dbReference type="InterPro" id="IPR025836">
    <property type="entry name" value="Zn_knuckle_CX2CX4HX4C"/>
</dbReference>
<dbReference type="PROSITE" id="PS50158">
    <property type="entry name" value="ZF_CCHC"/>
    <property type="match status" value="1"/>
</dbReference>
<dbReference type="SUPFAM" id="SSF57756">
    <property type="entry name" value="Retrovirus zinc finger-like domains"/>
    <property type="match status" value="1"/>
</dbReference>
<dbReference type="Pfam" id="PF14111">
    <property type="entry name" value="DUF4283"/>
    <property type="match status" value="1"/>
</dbReference>
<dbReference type="InterPro" id="IPR025558">
    <property type="entry name" value="DUF4283"/>
</dbReference>
<keyword evidence="1" id="KW-0862">Zinc</keyword>